<dbReference type="NCBIfam" id="NF003764">
    <property type="entry name" value="PRK05355.1"/>
    <property type="match status" value="1"/>
</dbReference>
<dbReference type="InterPro" id="IPR015422">
    <property type="entry name" value="PyrdxlP-dep_Trfase_small"/>
</dbReference>
<protein>
    <recommendedName>
        <fullName evidence="11">Phosphoserine aminotransferase</fullName>
        <ecNumber evidence="11">2.6.1.52</ecNumber>
    </recommendedName>
    <alternativeName>
        <fullName evidence="11">Phosphohydroxythreonine aminotransferase</fullName>
        <shortName evidence="11">PSAT</shortName>
    </alternativeName>
</protein>
<evidence type="ECO:0000313" key="14">
    <source>
        <dbReference type="EMBL" id="WQD80781.1"/>
    </source>
</evidence>
<dbReference type="Proteomes" id="UP001325479">
    <property type="component" value="Chromosome"/>
</dbReference>
<comment type="catalytic activity">
    <reaction evidence="9 11">
        <text>4-(phosphooxy)-L-threonine + 2-oxoglutarate = (R)-3-hydroxy-2-oxo-4-phosphooxybutanoate + L-glutamate</text>
        <dbReference type="Rhea" id="RHEA:16573"/>
        <dbReference type="ChEBI" id="CHEBI:16810"/>
        <dbReference type="ChEBI" id="CHEBI:29985"/>
        <dbReference type="ChEBI" id="CHEBI:58452"/>
        <dbReference type="ChEBI" id="CHEBI:58538"/>
        <dbReference type="EC" id="2.6.1.52"/>
    </reaction>
</comment>
<dbReference type="InterPro" id="IPR022278">
    <property type="entry name" value="Pser_aminoTfrase"/>
</dbReference>
<keyword evidence="11" id="KW-0963">Cytoplasm</keyword>
<comment type="similarity">
    <text evidence="2 11">Belongs to the class-V pyridoxal-phosphate-dependent aminotransferase family. SerC subfamily.</text>
</comment>
<evidence type="ECO:0000259" key="13">
    <source>
        <dbReference type="Pfam" id="PF00266"/>
    </source>
</evidence>
<gene>
    <name evidence="11 14" type="primary">serC</name>
    <name evidence="14" type="ORF">U0042_14460</name>
</gene>
<proteinExistence type="inferred from homology"/>
<evidence type="ECO:0000313" key="15">
    <source>
        <dbReference type="Proteomes" id="UP001325479"/>
    </source>
</evidence>
<keyword evidence="3 11" id="KW-0032">Aminotransferase</keyword>
<evidence type="ECO:0000256" key="1">
    <source>
        <dbReference type="ARBA" id="ARBA00005099"/>
    </source>
</evidence>
<evidence type="ECO:0000256" key="3">
    <source>
        <dbReference type="ARBA" id="ARBA00022576"/>
    </source>
</evidence>
<keyword evidence="7 11" id="KW-0664">Pyridoxine biosynthesis</keyword>
<keyword evidence="15" id="KW-1185">Reference proteome</keyword>
<evidence type="ECO:0000256" key="7">
    <source>
        <dbReference type="ARBA" id="ARBA00023096"/>
    </source>
</evidence>
<evidence type="ECO:0000256" key="4">
    <source>
        <dbReference type="ARBA" id="ARBA00022605"/>
    </source>
</evidence>
<comment type="cofactor">
    <cofactor evidence="11">
        <name>pyridoxal 5'-phosphate</name>
        <dbReference type="ChEBI" id="CHEBI:597326"/>
    </cofactor>
    <text evidence="11">Binds 1 pyridoxal phosphate per subunit.</text>
</comment>
<evidence type="ECO:0000256" key="6">
    <source>
        <dbReference type="ARBA" id="ARBA00022898"/>
    </source>
</evidence>
<evidence type="ECO:0000256" key="9">
    <source>
        <dbReference type="ARBA" id="ARBA00047630"/>
    </source>
</evidence>
<dbReference type="EMBL" id="CP139965">
    <property type="protein sequence ID" value="WQD80781.1"/>
    <property type="molecule type" value="Genomic_DNA"/>
</dbReference>
<keyword evidence="8 11" id="KW-0718">Serine biosynthesis</keyword>
<comment type="caution">
    <text evidence="11">Lacks conserved residue(s) required for the propagation of feature annotation.</text>
</comment>
<dbReference type="InterPro" id="IPR020578">
    <property type="entry name" value="Aminotrans_V_PyrdxlP_BS"/>
</dbReference>
<dbReference type="Gene3D" id="3.90.1150.10">
    <property type="entry name" value="Aspartate Aminotransferase, domain 1"/>
    <property type="match status" value="1"/>
</dbReference>
<accession>A0ABZ0WU54</accession>
<feature type="binding site" evidence="11">
    <location>
        <position position="152"/>
    </location>
    <ligand>
        <name>pyridoxal 5'-phosphate</name>
        <dbReference type="ChEBI" id="CHEBI:597326"/>
    </ligand>
</feature>
<dbReference type="NCBIfam" id="TIGR01364">
    <property type="entry name" value="serC_1"/>
    <property type="match status" value="1"/>
</dbReference>
<feature type="modified residue" description="N6-(pyridoxal phosphate)lysine" evidence="11">
    <location>
        <position position="196"/>
    </location>
</feature>
<comment type="function">
    <text evidence="11">Catalyzes the reversible conversion of 3-phosphohydroxypyruvate to phosphoserine and of 3-hydroxy-2-oxo-4-phosphonooxybutanoate to phosphohydroxythreonine.</text>
</comment>
<keyword evidence="5 11" id="KW-0808">Transferase</keyword>
<keyword evidence="4 11" id="KW-0028">Amino-acid biosynthesis</keyword>
<organism evidence="14 15">
    <name type="scientific">Paraburkholderia kururiensis</name>
    <dbReference type="NCBI Taxonomy" id="984307"/>
    <lineage>
        <taxon>Bacteria</taxon>
        <taxon>Pseudomonadati</taxon>
        <taxon>Pseudomonadota</taxon>
        <taxon>Betaproteobacteria</taxon>
        <taxon>Burkholderiales</taxon>
        <taxon>Burkholderiaceae</taxon>
        <taxon>Paraburkholderia</taxon>
    </lineage>
</organism>
<dbReference type="Gene3D" id="3.40.640.10">
    <property type="entry name" value="Type I PLP-dependent aspartate aminotransferase-like (Major domain)"/>
    <property type="match status" value="1"/>
</dbReference>
<feature type="binding site" evidence="11">
    <location>
        <position position="172"/>
    </location>
    <ligand>
        <name>pyridoxal 5'-phosphate</name>
        <dbReference type="ChEBI" id="CHEBI:597326"/>
    </ligand>
</feature>
<dbReference type="InterPro" id="IPR015424">
    <property type="entry name" value="PyrdxlP-dep_Trfase"/>
</dbReference>
<comment type="subcellular location">
    <subcellularLocation>
        <location evidence="11">Cytoplasm</location>
    </subcellularLocation>
</comment>
<dbReference type="InterPro" id="IPR000192">
    <property type="entry name" value="Aminotrans_V_dom"/>
</dbReference>
<evidence type="ECO:0000256" key="5">
    <source>
        <dbReference type="ARBA" id="ARBA00022679"/>
    </source>
</evidence>
<dbReference type="RefSeq" id="WP_114810194.1">
    <property type="nucleotide sequence ID" value="NZ_CP139965.1"/>
</dbReference>
<evidence type="ECO:0000256" key="2">
    <source>
        <dbReference type="ARBA" id="ARBA00006904"/>
    </source>
</evidence>
<feature type="domain" description="Aminotransferase class V" evidence="13">
    <location>
        <begin position="3"/>
        <end position="348"/>
    </location>
</feature>
<dbReference type="SUPFAM" id="SSF53383">
    <property type="entry name" value="PLP-dependent transferases"/>
    <property type="match status" value="1"/>
</dbReference>
<evidence type="ECO:0000256" key="11">
    <source>
        <dbReference type="HAMAP-Rule" id="MF_00160"/>
    </source>
</evidence>
<reference evidence="14 15" key="1">
    <citation type="submission" date="2023-12" db="EMBL/GenBank/DDBJ databases">
        <title>Genome sequencing and assembly of bacterial species from a model synthetic community.</title>
        <authorList>
            <person name="Hogle S.L."/>
        </authorList>
    </citation>
    <scope>NUCLEOTIDE SEQUENCE [LARGE SCALE GENOMIC DNA]</scope>
    <source>
        <strain evidence="14 15">HAMBI 2494</strain>
    </source>
</reference>
<dbReference type="CDD" id="cd00611">
    <property type="entry name" value="PSAT_like"/>
    <property type="match status" value="1"/>
</dbReference>
<dbReference type="Pfam" id="PF00266">
    <property type="entry name" value="Aminotran_5"/>
    <property type="match status" value="1"/>
</dbReference>
<evidence type="ECO:0000256" key="12">
    <source>
        <dbReference type="RuleBase" id="RU004505"/>
    </source>
</evidence>
<comment type="catalytic activity">
    <reaction evidence="10 11 12">
        <text>O-phospho-L-serine + 2-oxoglutarate = 3-phosphooxypyruvate + L-glutamate</text>
        <dbReference type="Rhea" id="RHEA:14329"/>
        <dbReference type="ChEBI" id="CHEBI:16810"/>
        <dbReference type="ChEBI" id="CHEBI:18110"/>
        <dbReference type="ChEBI" id="CHEBI:29985"/>
        <dbReference type="ChEBI" id="CHEBI:57524"/>
        <dbReference type="EC" id="2.6.1.52"/>
    </reaction>
</comment>
<comment type="pathway">
    <text evidence="1 11 12">Amino-acid biosynthesis; L-serine biosynthesis; L-serine from 3-phospho-D-glycerate: step 2/3.</text>
</comment>
<dbReference type="InterPro" id="IPR015421">
    <property type="entry name" value="PyrdxlP-dep_Trfase_major"/>
</dbReference>
<dbReference type="HAMAP" id="MF_00160">
    <property type="entry name" value="SerC_aminotrans_5"/>
    <property type="match status" value="1"/>
</dbReference>
<feature type="binding site" evidence="11">
    <location>
        <begin position="237"/>
        <end position="238"/>
    </location>
    <ligand>
        <name>pyridoxal 5'-phosphate</name>
        <dbReference type="ChEBI" id="CHEBI:597326"/>
    </ligand>
</feature>
<dbReference type="PROSITE" id="PS00595">
    <property type="entry name" value="AA_TRANSFER_CLASS_5"/>
    <property type="match status" value="1"/>
</dbReference>
<dbReference type="PIRSF" id="PIRSF000525">
    <property type="entry name" value="SerC"/>
    <property type="match status" value="1"/>
</dbReference>
<evidence type="ECO:0000256" key="8">
    <source>
        <dbReference type="ARBA" id="ARBA00023299"/>
    </source>
</evidence>
<dbReference type="EC" id="2.6.1.52" evidence="11"/>
<dbReference type="GO" id="GO:0004648">
    <property type="term" value="F:O-phospho-L-serine:2-oxoglutarate aminotransferase activity"/>
    <property type="evidence" value="ECO:0007669"/>
    <property type="project" value="UniProtKB-EC"/>
</dbReference>
<name>A0ABZ0WU54_9BURK</name>
<feature type="binding site" evidence="11">
    <location>
        <position position="101"/>
    </location>
    <ligand>
        <name>pyridoxal 5'-phosphate</name>
        <dbReference type="ChEBI" id="CHEBI:597326"/>
    </ligand>
</feature>
<dbReference type="PANTHER" id="PTHR43247">
    <property type="entry name" value="PHOSPHOSERINE AMINOTRANSFERASE"/>
    <property type="match status" value="1"/>
</dbReference>
<feature type="binding site" evidence="11">
    <location>
        <position position="41"/>
    </location>
    <ligand>
        <name>L-glutamate</name>
        <dbReference type="ChEBI" id="CHEBI:29985"/>
    </ligand>
</feature>
<comment type="pathway">
    <text evidence="11">Cofactor biosynthesis; pyridoxine 5'-phosphate biosynthesis; pyridoxine 5'-phosphate from D-erythrose 4-phosphate: step 3/5.</text>
</comment>
<evidence type="ECO:0000256" key="10">
    <source>
        <dbReference type="ARBA" id="ARBA00049007"/>
    </source>
</evidence>
<dbReference type="PANTHER" id="PTHR43247:SF1">
    <property type="entry name" value="PHOSPHOSERINE AMINOTRANSFERASE"/>
    <property type="match status" value="1"/>
</dbReference>
<sequence length="360" mass="39683">MRVFNFSAGPAALPEEVLRQAADEMLDWHGSGMSVMEMSHRGADFMSIHQEALVDLRELLEVPASHHILFLQGGGIGENAIVPMNLFGSKPRADFVITGSWSQKSYKEAQKYGTAHIAASGKTEDGFTRAPARAEWQLSEDPAYVHLCTNETINGVETFDIPDLGDIPLVADASSHILSRPMDIAKYGVLYAGAQKNIGIAGVTVVIVREDMLDRAMAICPSAFEWKTVAENNSMFNTPPTYAIYISGLVFKWLKRQGGLKAMEARNMEKAKLLYDVIDSSGFYINKVERHARSRMNVPFFLADESRNEDFLAGAKARGLLQLKGHKSVGGMRASIYNAVPLEGVKALVEYMKEFEARCA</sequence>
<keyword evidence="6 11" id="KW-0663">Pyridoxal phosphate</keyword>
<comment type="subunit">
    <text evidence="11">Homodimer.</text>
</comment>
<feature type="binding site" evidence="11">
    <location>
        <position position="195"/>
    </location>
    <ligand>
        <name>pyridoxal 5'-phosphate</name>
        <dbReference type="ChEBI" id="CHEBI:597326"/>
    </ligand>
</feature>